<gene>
    <name evidence="2" type="ORF">WT26_00390</name>
</gene>
<evidence type="ECO:0000313" key="2">
    <source>
        <dbReference type="EMBL" id="AOK14568.1"/>
    </source>
</evidence>
<dbReference type="InterPro" id="IPR018640">
    <property type="entry name" value="DUF2063"/>
</dbReference>
<feature type="domain" description="Putative DNA-binding" evidence="1">
    <location>
        <begin position="53"/>
        <end position="116"/>
    </location>
</feature>
<dbReference type="AlphaFoldDB" id="A0A1B4PKV1"/>
<protein>
    <recommendedName>
        <fullName evidence="1">Putative DNA-binding domain-containing protein</fullName>
    </recommendedName>
</protein>
<sequence length="277" mass="29828">MFASALDDPAQEGSLLRLVKPWSPVSGSASGQVGAHAMHELQFPVATGFDVLHERVGLYRGNVRSRWRAALANAYPVLLALVGDAYFDALSLAYARAHPSGSGDLNRFGDALPAFIGEYERDSRLRYFADVARVEWALHVACFAADASVFTPQQWLELGDERLLEAQLSVHPACTAIASDYAIADIWRAHQPGGTFPRRLDGPTWALVVRPVWQPTILVHPEAAHAAFIALQSGSTLAVALDAACAIDPEFDFAAQWHAWIAASAITGTIAGTARSV</sequence>
<evidence type="ECO:0000313" key="3">
    <source>
        <dbReference type="Proteomes" id="UP000094776"/>
    </source>
</evidence>
<dbReference type="InterPro" id="IPR044922">
    <property type="entry name" value="DUF2063_N_sf"/>
</dbReference>
<evidence type="ECO:0000259" key="1">
    <source>
        <dbReference type="Pfam" id="PF09836"/>
    </source>
</evidence>
<name>A0A1B4PKV1_BURCE</name>
<dbReference type="EMBL" id="CP013442">
    <property type="protein sequence ID" value="AOK14568.1"/>
    <property type="molecule type" value="Genomic_DNA"/>
</dbReference>
<proteinExistence type="predicted"/>
<dbReference type="Pfam" id="PF09836">
    <property type="entry name" value="DUF2063"/>
    <property type="match status" value="1"/>
</dbReference>
<dbReference type="Gene3D" id="1.10.150.690">
    <property type="entry name" value="DUF2063"/>
    <property type="match status" value="1"/>
</dbReference>
<dbReference type="Proteomes" id="UP000094776">
    <property type="component" value="Chromosome 3"/>
</dbReference>
<accession>A0A1B4PKV1</accession>
<reference evidence="2 3" key="1">
    <citation type="submission" date="2015-12" db="EMBL/GenBank/DDBJ databases">
        <title>Diversity of Burkholderia near neighbor genomes.</title>
        <authorList>
            <person name="Sahl J."/>
            <person name="Wagner D."/>
            <person name="Keim P."/>
        </authorList>
    </citation>
    <scope>NUCLEOTIDE SEQUENCE [LARGE SCALE GENOMIC DNA]</scope>
    <source>
        <strain evidence="2 3">MSMB1184WGS</strain>
    </source>
</reference>
<organism evidence="2 3">
    <name type="scientific">Burkholderia cepacia</name>
    <name type="common">Pseudomonas cepacia</name>
    <dbReference type="NCBI Taxonomy" id="292"/>
    <lineage>
        <taxon>Bacteria</taxon>
        <taxon>Pseudomonadati</taxon>
        <taxon>Pseudomonadota</taxon>
        <taxon>Betaproteobacteria</taxon>
        <taxon>Burkholderiales</taxon>
        <taxon>Burkholderiaceae</taxon>
        <taxon>Burkholderia</taxon>
        <taxon>Burkholderia cepacia complex</taxon>
    </lineage>
</organism>